<sequence length="301" mass="33303">MARPFGAALVLLVLAFFPLSAYAQPTWDPLTRRLTGDGFDPAAMNALFARPEVRFDPLVMARKMNALLEVKLSQAKAKTEPPEVYVRYLNPLLIMQARSFMESHKASLREARQRYGVPEEILTALLLVETKLGSNLGGKSALSTLASMALAVDFSLVAPHIERRDLSPDMSEWLRWRTAQKAAWAYKELKALLAYAKAAGVDPAGIPGSVYGAIGLCQFMPTNAVRYGEDLDGDGRVDLFDPGDAILSTARFLSANGWRANLSRERQLVVIYRYNHSHSYTRTIMAVADRLRGEAGPLGMW</sequence>
<feature type="signal peptide" evidence="1">
    <location>
        <begin position="1"/>
        <end position="23"/>
    </location>
</feature>
<proteinExistence type="predicted"/>
<dbReference type="PANTHER" id="PTHR30163">
    <property type="entry name" value="MEMBRANE-BOUND LYTIC MUREIN TRANSGLYCOSYLASE B"/>
    <property type="match status" value="1"/>
</dbReference>
<feature type="chain" id="PRO_5012782747" evidence="1">
    <location>
        <begin position="24"/>
        <end position="301"/>
    </location>
</feature>
<accession>A0A238XYB2</accession>
<organism evidence="3 4">
    <name type="scientific">Humidesulfovibrio mexicanus</name>
    <dbReference type="NCBI Taxonomy" id="147047"/>
    <lineage>
        <taxon>Bacteria</taxon>
        <taxon>Pseudomonadati</taxon>
        <taxon>Thermodesulfobacteriota</taxon>
        <taxon>Desulfovibrionia</taxon>
        <taxon>Desulfovibrionales</taxon>
        <taxon>Desulfovibrionaceae</taxon>
        <taxon>Humidesulfovibrio</taxon>
    </lineage>
</organism>
<feature type="domain" description="Transglycosylase SLT" evidence="2">
    <location>
        <begin position="25"/>
        <end position="262"/>
    </location>
</feature>
<evidence type="ECO:0000313" key="4">
    <source>
        <dbReference type="Proteomes" id="UP000198324"/>
    </source>
</evidence>
<dbReference type="GO" id="GO:0009253">
    <property type="term" value="P:peptidoglycan catabolic process"/>
    <property type="evidence" value="ECO:0007669"/>
    <property type="project" value="TreeGrafter"/>
</dbReference>
<dbReference type="Pfam" id="PF13406">
    <property type="entry name" value="SLT_2"/>
    <property type="match status" value="1"/>
</dbReference>
<evidence type="ECO:0000313" key="3">
    <source>
        <dbReference type="EMBL" id="SNR63511.1"/>
    </source>
</evidence>
<dbReference type="InterPro" id="IPR043426">
    <property type="entry name" value="MltB-like"/>
</dbReference>
<dbReference type="GO" id="GO:0008933">
    <property type="term" value="F:peptidoglycan lytic transglycosylase activity"/>
    <property type="evidence" value="ECO:0007669"/>
    <property type="project" value="TreeGrafter"/>
</dbReference>
<gene>
    <name evidence="3" type="ORF">SAMN04488503_0508</name>
</gene>
<dbReference type="AlphaFoldDB" id="A0A238XYB2"/>
<name>A0A238XYB2_9BACT</name>
<dbReference type="Proteomes" id="UP000198324">
    <property type="component" value="Unassembled WGS sequence"/>
</dbReference>
<dbReference type="EMBL" id="FZOC01000001">
    <property type="protein sequence ID" value="SNR63511.1"/>
    <property type="molecule type" value="Genomic_DNA"/>
</dbReference>
<reference evidence="3 4" key="1">
    <citation type="submission" date="2017-06" db="EMBL/GenBank/DDBJ databases">
        <authorList>
            <person name="Kim H.J."/>
            <person name="Triplett B.A."/>
        </authorList>
    </citation>
    <scope>NUCLEOTIDE SEQUENCE [LARGE SCALE GENOMIC DNA]</scope>
    <source>
        <strain evidence="3 4">DSM 13116</strain>
    </source>
</reference>
<keyword evidence="1" id="KW-0732">Signal</keyword>
<keyword evidence="4" id="KW-1185">Reference proteome</keyword>
<dbReference type="PANTHER" id="PTHR30163:SF9">
    <property type="entry name" value="MEMBRANE-BOUND LYTIC MUREIN TRANSGLYCOSYLASE B"/>
    <property type="match status" value="1"/>
</dbReference>
<dbReference type="CDD" id="cd13399">
    <property type="entry name" value="Slt35-like"/>
    <property type="match status" value="1"/>
</dbReference>
<dbReference type="RefSeq" id="WP_089271382.1">
    <property type="nucleotide sequence ID" value="NZ_FZOC01000001.1"/>
</dbReference>
<evidence type="ECO:0000259" key="2">
    <source>
        <dbReference type="Pfam" id="PF13406"/>
    </source>
</evidence>
<evidence type="ECO:0000256" key="1">
    <source>
        <dbReference type="SAM" id="SignalP"/>
    </source>
</evidence>
<dbReference type="InterPro" id="IPR031304">
    <property type="entry name" value="SLT_2"/>
</dbReference>
<dbReference type="InterPro" id="IPR023346">
    <property type="entry name" value="Lysozyme-like_dom_sf"/>
</dbReference>
<dbReference type="OrthoDB" id="9772911at2"/>
<dbReference type="Gene3D" id="1.10.8.350">
    <property type="entry name" value="Bacterial muramidase"/>
    <property type="match status" value="1"/>
</dbReference>
<dbReference type="SUPFAM" id="SSF53955">
    <property type="entry name" value="Lysozyme-like"/>
    <property type="match status" value="1"/>
</dbReference>
<protein>
    <submittedName>
        <fullName evidence="3">Membrane-bound lytic murein transglycosylase B</fullName>
    </submittedName>
</protein>